<proteinExistence type="predicted"/>
<name>A0A8X6TQF5_NEPPI</name>
<evidence type="ECO:0000313" key="1">
    <source>
        <dbReference type="EMBL" id="GFT33341.1"/>
    </source>
</evidence>
<reference evidence="1" key="1">
    <citation type="submission" date="2020-08" db="EMBL/GenBank/DDBJ databases">
        <title>Multicomponent nature underlies the extraordinary mechanical properties of spider dragline silk.</title>
        <authorList>
            <person name="Kono N."/>
            <person name="Nakamura H."/>
            <person name="Mori M."/>
            <person name="Yoshida Y."/>
            <person name="Ohtoshi R."/>
            <person name="Malay A.D."/>
            <person name="Moran D.A.P."/>
            <person name="Tomita M."/>
            <person name="Numata K."/>
            <person name="Arakawa K."/>
        </authorList>
    </citation>
    <scope>NUCLEOTIDE SEQUENCE</scope>
</reference>
<keyword evidence="2" id="KW-1185">Reference proteome</keyword>
<gene>
    <name evidence="1" type="ORF">NPIL_449871</name>
</gene>
<comment type="caution">
    <text evidence="1">The sequence shown here is derived from an EMBL/GenBank/DDBJ whole genome shotgun (WGS) entry which is preliminary data.</text>
</comment>
<dbReference type="EMBL" id="BMAW01013335">
    <property type="protein sequence ID" value="GFT33341.1"/>
    <property type="molecule type" value="Genomic_DNA"/>
</dbReference>
<protein>
    <submittedName>
        <fullName evidence="1">Uncharacterized protein</fullName>
    </submittedName>
</protein>
<dbReference type="AlphaFoldDB" id="A0A8X6TQF5"/>
<sequence length="84" mass="9720">MRVFKTESSRRGWVRENVPIPSFGTFQRDPSIFVCPGVVDSDSGNREKRHANLNKKKGVEVFHTIKETFVNTSNIPEERNRVRC</sequence>
<evidence type="ECO:0000313" key="2">
    <source>
        <dbReference type="Proteomes" id="UP000887013"/>
    </source>
</evidence>
<organism evidence="1 2">
    <name type="scientific">Nephila pilipes</name>
    <name type="common">Giant wood spider</name>
    <name type="synonym">Nephila maculata</name>
    <dbReference type="NCBI Taxonomy" id="299642"/>
    <lineage>
        <taxon>Eukaryota</taxon>
        <taxon>Metazoa</taxon>
        <taxon>Ecdysozoa</taxon>
        <taxon>Arthropoda</taxon>
        <taxon>Chelicerata</taxon>
        <taxon>Arachnida</taxon>
        <taxon>Araneae</taxon>
        <taxon>Araneomorphae</taxon>
        <taxon>Entelegynae</taxon>
        <taxon>Araneoidea</taxon>
        <taxon>Nephilidae</taxon>
        <taxon>Nephila</taxon>
    </lineage>
</organism>
<accession>A0A8X6TQF5</accession>
<dbReference type="Proteomes" id="UP000887013">
    <property type="component" value="Unassembled WGS sequence"/>
</dbReference>